<keyword evidence="1" id="KW-0732">Signal</keyword>
<organism evidence="2 3">
    <name type="scientific">Collybiopsis luxurians FD-317 M1</name>
    <dbReference type="NCBI Taxonomy" id="944289"/>
    <lineage>
        <taxon>Eukaryota</taxon>
        <taxon>Fungi</taxon>
        <taxon>Dikarya</taxon>
        <taxon>Basidiomycota</taxon>
        <taxon>Agaricomycotina</taxon>
        <taxon>Agaricomycetes</taxon>
        <taxon>Agaricomycetidae</taxon>
        <taxon>Agaricales</taxon>
        <taxon>Marasmiineae</taxon>
        <taxon>Omphalotaceae</taxon>
        <taxon>Collybiopsis</taxon>
        <taxon>Collybiopsis luxurians</taxon>
    </lineage>
</organism>
<dbReference type="AlphaFoldDB" id="A0A0D0BM66"/>
<feature type="chain" id="PRO_5002224731" evidence="1">
    <location>
        <begin position="21"/>
        <end position="186"/>
    </location>
</feature>
<name>A0A0D0BM66_9AGAR</name>
<dbReference type="Proteomes" id="UP000053593">
    <property type="component" value="Unassembled WGS sequence"/>
</dbReference>
<evidence type="ECO:0000313" key="3">
    <source>
        <dbReference type="Proteomes" id="UP000053593"/>
    </source>
</evidence>
<dbReference type="HOGENOM" id="CLU_1454582_0_0_1"/>
<accession>A0A0D0BM66</accession>
<feature type="signal peptide" evidence="1">
    <location>
        <begin position="1"/>
        <end position="20"/>
    </location>
</feature>
<reference evidence="2 3" key="1">
    <citation type="submission" date="2014-04" db="EMBL/GenBank/DDBJ databases">
        <title>Evolutionary Origins and Diversification of the Mycorrhizal Mutualists.</title>
        <authorList>
            <consortium name="DOE Joint Genome Institute"/>
            <consortium name="Mycorrhizal Genomics Consortium"/>
            <person name="Kohler A."/>
            <person name="Kuo A."/>
            <person name="Nagy L.G."/>
            <person name="Floudas D."/>
            <person name="Copeland A."/>
            <person name="Barry K.W."/>
            <person name="Cichocki N."/>
            <person name="Veneault-Fourrey C."/>
            <person name="LaButti K."/>
            <person name="Lindquist E.A."/>
            <person name="Lipzen A."/>
            <person name="Lundell T."/>
            <person name="Morin E."/>
            <person name="Murat C."/>
            <person name="Riley R."/>
            <person name="Ohm R."/>
            <person name="Sun H."/>
            <person name="Tunlid A."/>
            <person name="Henrissat B."/>
            <person name="Grigoriev I.V."/>
            <person name="Hibbett D.S."/>
            <person name="Martin F."/>
        </authorList>
    </citation>
    <scope>NUCLEOTIDE SEQUENCE [LARGE SCALE GENOMIC DNA]</scope>
    <source>
        <strain evidence="2 3">FD-317 M1</strain>
    </source>
</reference>
<gene>
    <name evidence="2" type="ORF">GYMLUDRAFT_248336</name>
</gene>
<keyword evidence="3" id="KW-1185">Reference proteome</keyword>
<evidence type="ECO:0000313" key="2">
    <source>
        <dbReference type="EMBL" id="KIK55941.1"/>
    </source>
</evidence>
<protein>
    <submittedName>
        <fullName evidence="2">Uncharacterized protein</fullName>
    </submittedName>
</protein>
<sequence>MNLLGIPPIILSLGVGYLQASPTIINAIQYLHKSRGYDPTTTHYVHSQGLPTFCVMPGYGSEMLIEQETATCEDGSGGSEKEVYNLADESSNSSTPDNDSRRNVDEDILLTKPMLLSDSQSYHTLDCLDYFKKTWRADWPLIYRDWLDTRLGHSAAEEINCSIRHPEHCRAHGDSIEQWTGDSATP</sequence>
<evidence type="ECO:0000256" key="1">
    <source>
        <dbReference type="SAM" id="SignalP"/>
    </source>
</evidence>
<dbReference type="EMBL" id="KN834802">
    <property type="protein sequence ID" value="KIK55941.1"/>
    <property type="molecule type" value="Genomic_DNA"/>
</dbReference>
<proteinExistence type="predicted"/>